<gene>
    <name evidence="2" type="ORF">FK492_14170</name>
</gene>
<keyword evidence="3" id="KW-1185">Reference proteome</keyword>
<accession>A0ABY2ZXM7</accession>
<comment type="caution">
    <text evidence="2">The sequence shown here is derived from an EMBL/GenBank/DDBJ whole genome shotgun (WGS) entry which is preliminary data.</text>
</comment>
<evidence type="ECO:0000313" key="2">
    <source>
        <dbReference type="EMBL" id="TQC74616.1"/>
    </source>
</evidence>
<feature type="domain" description="DUF3658" evidence="1">
    <location>
        <begin position="33"/>
        <end position="103"/>
    </location>
</feature>
<protein>
    <recommendedName>
        <fullName evidence="1">DUF3658 domain-containing protein</fullName>
    </recommendedName>
</protein>
<proteinExistence type="predicted"/>
<evidence type="ECO:0000313" key="3">
    <source>
        <dbReference type="Proteomes" id="UP000319715"/>
    </source>
</evidence>
<dbReference type="Pfam" id="PF12395">
    <property type="entry name" value="DUF3658"/>
    <property type="match status" value="1"/>
</dbReference>
<dbReference type="InterPro" id="IPR022123">
    <property type="entry name" value="DUF3658"/>
</dbReference>
<dbReference type="Proteomes" id="UP000319715">
    <property type="component" value="Unassembled WGS sequence"/>
</dbReference>
<reference evidence="2 3" key="1">
    <citation type="submission" date="2019-06" db="EMBL/GenBank/DDBJ databases">
        <title>Pantoea dispersa Assembly.</title>
        <authorList>
            <person name="Wang J."/>
        </authorList>
    </citation>
    <scope>NUCLEOTIDE SEQUENCE [LARGE SCALE GENOMIC DNA]</scope>
    <source>
        <strain evidence="3">bio</strain>
    </source>
</reference>
<organism evidence="2 3">
    <name type="scientific">Pantoea dispersa</name>
    <dbReference type="NCBI Taxonomy" id="59814"/>
    <lineage>
        <taxon>Bacteria</taxon>
        <taxon>Pseudomonadati</taxon>
        <taxon>Pseudomonadota</taxon>
        <taxon>Gammaproteobacteria</taxon>
        <taxon>Enterobacterales</taxon>
        <taxon>Erwiniaceae</taxon>
        <taxon>Pantoea</taxon>
    </lineage>
</organism>
<sequence>MAHGEIIVMPRASGQAHHTFSKIRIKMMNFKTAINIDEATCQELILKECNSEWTIVTYIVADVMTATREKFGKMEGDLAIEERLKYLASIGMIEIDDPSQRYGRYNVRLSKTYRTK</sequence>
<dbReference type="EMBL" id="VICF01000004">
    <property type="protein sequence ID" value="TQC74616.1"/>
    <property type="molecule type" value="Genomic_DNA"/>
</dbReference>
<evidence type="ECO:0000259" key="1">
    <source>
        <dbReference type="Pfam" id="PF12395"/>
    </source>
</evidence>
<name>A0ABY2ZXM7_9GAMM</name>